<dbReference type="InterPro" id="IPR004843">
    <property type="entry name" value="Calcineurin-like_PHP"/>
</dbReference>
<proteinExistence type="predicted"/>
<comment type="caution">
    <text evidence="3">The sequence shown here is derived from an EMBL/GenBank/DDBJ whole genome shotgun (WGS) entry which is preliminary data.</text>
</comment>
<dbReference type="Proteomes" id="UP000434582">
    <property type="component" value="Unassembled WGS sequence"/>
</dbReference>
<evidence type="ECO:0000313" key="3">
    <source>
        <dbReference type="EMBL" id="MQX38105.1"/>
    </source>
</evidence>
<dbReference type="GO" id="GO:0016787">
    <property type="term" value="F:hydrolase activity"/>
    <property type="evidence" value="ECO:0007669"/>
    <property type="project" value="InterPro"/>
</dbReference>
<dbReference type="AlphaFoldDB" id="A0A7X1ZGM5"/>
<evidence type="ECO:0000313" key="4">
    <source>
        <dbReference type="Proteomes" id="UP000434582"/>
    </source>
</evidence>
<name>A0A7X1ZGM5_9PROT</name>
<keyword evidence="4" id="KW-1185">Reference proteome</keyword>
<feature type="domain" description="Calcineurin-like phosphoesterase" evidence="2">
    <location>
        <begin position="12"/>
        <end position="268"/>
    </location>
</feature>
<accession>A0A7X1ZGM5</accession>
<protein>
    <recommendedName>
        <fullName evidence="2">Calcineurin-like phosphoesterase domain-containing protein</fullName>
    </recommendedName>
</protein>
<dbReference type="Gene3D" id="3.60.21.10">
    <property type="match status" value="1"/>
</dbReference>
<evidence type="ECO:0000256" key="1">
    <source>
        <dbReference type="SAM" id="MobiDB-lite"/>
    </source>
</evidence>
<organism evidence="3 4">
    <name type="scientific">Roseospira navarrensis</name>
    <dbReference type="NCBI Taxonomy" id="140058"/>
    <lineage>
        <taxon>Bacteria</taxon>
        <taxon>Pseudomonadati</taxon>
        <taxon>Pseudomonadota</taxon>
        <taxon>Alphaproteobacteria</taxon>
        <taxon>Rhodospirillales</taxon>
        <taxon>Rhodospirillaceae</taxon>
        <taxon>Roseospira</taxon>
    </lineage>
</organism>
<dbReference type="PANTHER" id="PTHR37844:SF2">
    <property type="entry name" value="SER_THR PROTEIN PHOSPHATASE SUPERFAMILY (AFU_ORTHOLOGUE AFUA_1G14840)"/>
    <property type="match status" value="1"/>
</dbReference>
<dbReference type="InterPro" id="IPR029052">
    <property type="entry name" value="Metallo-depent_PP-like"/>
</dbReference>
<evidence type="ECO:0000259" key="2">
    <source>
        <dbReference type="Pfam" id="PF00149"/>
    </source>
</evidence>
<gene>
    <name evidence="3" type="ORF">GHC57_16430</name>
</gene>
<dbReference type="OrthoDB" id="356681at2"/>
<reference evidence="3 4" key="1">
    <citation type="submission" date="2019-10" db="EMBL/GenBank/DDBJ databases">
        <title>Draft whole-genome sequence of the purple nonsulfur photosynthetic bacterium Roseospira navarrensis DSM 15114.</title>
        <authorList>
            <person name="Kyndt J.A."/>
            <person name="Meyer T.E."/>
        </authorList>
    </citation>
    <scope>NUCLEOTIDE SEQUENCE [LARGE SCALE GENOMIC DNA]</scope>
    <source>
        <strain evidence="3 4">DSM 15114</strain>
    </source>
</reference>
<dbReference type="Pfam" id="PF00149">
    <property type="entry name" value="Metallophos"/>
    <property type="match status" value="1"/>
</dbReference>
<dbReference type="PANTHER" id="PTHR37844">
    <property type="entry name" value="SER/THR PROTEIN PHOSPHATASE SUPERFAMILY (AFU_ORTHOLOGUE AFUA_1G14840)"/>
    <property type="match status" value="1"/>
</dbReference>
<dbReference type="SUPFAM" id="SSF56300">
    <property type="entry name" value="Metallo-dependent phosphatases"/>
    <property type="match status" value="1"/>
</dbReference>
<feature type="region of interest" description="Disordered" evidence="1">
    <location>
        <begin position="34"/>
        <end position="53"/>
    </location>
</feature>
<sequence>MAERDQPMTAPRLAILSDLHLEFDRAEPGARRLLKGRRRLDPTPVDDDGHPLYGPRLDALRDADLILAVGDIDVRTWPVPWLEAAGRYAGCPVVFVPGNHEFYGRPVENALEDLRAGCAATDGRVTLLDDARLDLEIGGRRVAVLGCTLWTDHHLFGADRVRAVRARCDAGMTDHRVMRRARGRMRWTPEAVALTHARSRAWLAEALPAARREADTVVVATHHAPSLRSVPEWHRRDLLSAAYASDLEALMAGPDAPDLWAHGHIHWPVDYTCGRTRVASAPRGYLGEPGEATWRPHLIDLPPAAHTDPPPD</sequence>
<dbReference type="EMBL" id="WIVE01000070">
    <property type="protein sequence ID" value="MQX38105.1"/>
    <property type="molecule type" value="Genomic_DNA"/>
</dbReference>